<evidence type="ECO:0000259" key="3">
    <source>
        <dbReference type="Pfam" id="PF00326"/>
    </source>
</evidence>
<feature type="signal peptide" evidence="2">
    <location>
        <begin position="1"/>
        <end position="29"/>
    </location>
</feature>
<reference evidence="4 5" key="1">
    <citation type="submission" date="2017-03" db="EMBL/GenBank/DDBJ databases">
        <title>Complete genome sequence of Blastomonas fulva degrading microcsystin LR.</title>
        <authorList>
            <person name="Lee H.-g."/>
            <person name="Jin L."/>
            <person name="oh H.-M."/>
        </authorList>
    </citation>
    <scope>NUCLEOTIDE SEQUENCE [LARGE SCALE GENOMIC DNA]</scope>
    <source>
        <strain evidence="4 5">T2</strain>
    </source>
</reference>
<sequence>MSTANRGTLTGVAMGAALAWLGVPTIAQAQGAAPDLARIMGSRPEVEDASLSPDGTKLAYLAPVNGQGSVLMVVDLSREDRPQRAVFKADGEPNRMTSCNWTGNTRLLCSIIASVMVDNRATYATRMVAVDAIGGDAKVIDVRRGGGERLGLALYGGDVIDWNPSDEGHVLMVRDYVPETSIGTRLAQEKEGLGVDLVNTRTLAARTVEQPDLGAIEFISDGYGKVRIKGSRSVRDGYVMEGRRYFYRTPDSKAWVAMSVVDASREGFDPHAVDATANLAYGLKRLDGRMAAYSMALDGSGKETLVFAHPQVDVSGFIRVGRRNRVIGVRYVTDVAQVHYIDPDIAAMTKALSGAVPDLPLIRVVDTSEDERKMLIWAGSDTNPGAYFLFDRDARTLGNLLAARSALDTIPLAKMEPVRYRARDGVEIPGYLTLPPGKASAVGLPAIVMPHGGPSARDEWGFDWLVQFFALRGYAVLQPNFRGSAGYGSDWFQRNGFQSWQTAVGDINDAGHWLVSNGADARRLAIFGWSYGGYAALQSNVMEPELFKAVVAVAPVTDLEKLKADRQGWSDFVQVSRYVGSGPHIKDGSPARNAEAFKAPVLMFHGDIDRNVDVGHARLMDSRLRSAGKSSELHIFEDRDHYLEDSVIRSKMLSTSAGFLEKTLALP</sequence>
<dbReference type="Proteomes" id="UP000258016">
    <property type="component" value="Chromosome"/>
</dbReference>
<organism evidence="4 5">
    <name type="scientific">Blastomonas fulva</name>
    <dbReference type="NCBI Taxonomy" id="1550728"/>
    <lineage>
        <taxon>Bacteria</taxon>
        <taxon>Pseudomonadati</taxon>
        <taxon>Pseudomonadota</taxon>
        <taxon>Alphaproteobacteria</taxon>
        <taxon>Sphingomonadales</taxon>
        <taxon>Sphingomonadaceae</taxon>
        <taxon>Blastomonas</taxon>
    </lineage>
</organism>
<dbReference type="InterPro" id="IPR001375">
    <property type="entry name" value="Peptidase_S9_cat"/>
</dbReference>
<evidence type="ECO:0000313" key="5">
    <source>
        <dbReference type="Proteomes" id="UP000258016"/>
    </source>
</evidence>
<name>A0ABM6M3B2_9SPHN</name>
<dbReference type="PANTHER" id="PTHR42776">
    <property type="entry name" value="SERINE PEPTIDASE S9 FAMILY MEMBER"/>
    <property type="match status" value="1"/>
</dbReference>
<dbReference type="EMBL" id="CP020083">
    <property type="protein sequence ID" value="ASR50400.1"/>
    <property type="molecule type" value="Genomic_DNA"/>
</dbReference>
<gene>
    <name evidence="4" type="ORF">B5J99_02085</name>
</gene>
<dbReference type="SUPFAM" id="SSF82171">
    <property type="entry name" value="DPP6 N-terminal domain-like"/>
    <property type="match status" value="1"/>
</dbReference>
<dbReference type="Gene3D" id="3.40.50.1820">
    <property type="entry name" value="alpha/beta hydrolase"/>
    <property type="match status" value="1"/>
</dbReference>
<evidence type="ECO:0000256" key="2">
    <source>
        <dbReference type="SAM" id="SignalP"/>
    </source>
</evidence>
<feature type="domain" description="Peptidase S9 prolyl oligopeptidase catalytic" evidence="3">
    <location>
        <begin position="460"/>
        <end position="664"/>
    </location>
</feature>
<proteinExistence type="predicted"/>
<keyword evidence="5" id="KW-1185">Reference proteome</keyword>
<evidence type="ECO:0000313" key="4">
    <source>
        <dbReference type="EMBL" id="ASR50400.1"/>
    </source>
</evidence>
<feature type="chain" id="PRO_5046844789" description="Peptidase S9 prolyl oligopeptidase catalytic domain-containing protein" evidence="2">
    <location>
        <begin position="30"/>
        <end position="667"/>
    </location>
</feature>
<dbReference type="SUPFAM" id="SSF53474">
    <property type="entry name" value="alpha/beta-Hydrolases"/>
    <property type="match status" value="1"/>
</dbReference>
<protein>
    <recommendedName>
        <fullName evidence="3">Peptidase S9 prolyl oligopeptidase catalytic domain-containing protein</fullName>
    </recommendedName>
</protein>
<evidence type="ECO:0000256" key="1">
    <source>
        <dbReference type="ARBA" id="ARBA00022801"/>
    </source>
</evidence>
<dbReference type="Pfam" id="PF00326">
    <property type="entry name" value="Peptidase_S9"/>
    <property type="match status" value="1"/>
</dbReference>
<dbReference type="RefSeq" id="WP_117351321.1">
    <property type="nucleotide sequence ID" value="NZ_CP020083.1"/>
</dbReference>
<dbReference type="GeneID" id="303484359"/>
<keyword evidence="2" id="KW-0732">Signal</keyword>
<accession>A0ABM6M3B2</accession>
<dbReference type="PANTHER" id="PTHR42776:SF27">
    <property type="entry name" value="DIPEPTIDYL PEPTIDASE FAMILY MEMBER 6"/>
    <property type="match status" value="1"/>
</dbReference>
<keyword evidence="1" id="KW-0378">Hydrolase</keyword>
<dbReference type="InterPro" id="IPR029058">
    <property type="entry name" value="AB_hydrolase_fold"/>
</dbReference>